<dbReference type="GeneID" id="42569397"/>
<proteinExistence type="predicted"/>
<dbReference type="RefSeq" id="WP_155398117.1">
    <property type="nucleotide sequence ID" value="NZ_CP009526.1"/>
</dbReference>
<accession>A0A0E3QKV2</accession>
<dbReference type="HOGENOM" id="CLU_2406351_0_0_2"/>
<dbReference type="AlphaFoldDB" id="A0A0E3QKV2"/>
<evidence type="ECO:0000313" key="1">
    <source>
        <dbReference type="EMBL" id="AKB50192.1"/>
    </source>
</evidence>
<organism evidence="1 2">
    <name type="scientific">Methanosarcina barkeri str. Wiesmoor</name>
    <dbReference type="NCBI Taxonomy" id="1434109"/>
    <lineage>
        <taxon>Archaea</taxon>
        <taxon>Methanobacteriati</taxon>
        <taxon>Methanobacteriota</taxon>
        <taxon>Stenosarchaea group</taxon>
        <taxon>Methanomicrobia</taxon>
        <taxon>Methanosarcinales</taxon>
        <taxon>Methanosarcinaceae</taxon>
        <taxon>Methanosarcina</taxon>
    </lineage>
</organism>
<protein>
    <submittedName>
        <fullName evidence="1">Uncharacterized protein</fullName>
    </submittedName>
</protein>
<dbReference type="KEGG" id="mbw:MSBRW_0939"/>
<name>A0A0E3QKV2_METBA</name>
<reference evidence="1 2" key="1">
    <citation type="submission" date="2014-07" db="EMBL/GenBank/DDBJ databases">
        <title>Methanogenic archaea and the global carbon cycle.</title>
        <authorList>
            <person name="Henriksen J.R."/>
            <person name="Luke J."/>
            <person name="Reinhart S."/>
            <person name="Benedict M.N."/>
            <person name="Youngblut N.D."/>
            <person name="Metcalf M.E."/>
            <person name="Whitaker R.J."/>
            <person name="Metcalf W.W."/>
        </authorList>
    </citation>
    <scope>NUCLEOTIDE SEQUENCE [LARGE SCALE GENOMIC DNA]</scope>
    <source>
        <strain evidence="1 2">Wiesmoor</strain>
    </source>
</reference>
<dbReference type="EMBL" id="CP009526">
    <property type="protein sequence ID" value="AKB50192.1"/>
    <property type="molecule type" value="Genomic_DNA"/>
</dbReference>
<evidence type="ECO:0000313" key="2">
    <source>
        <dbReference type="Proteomes" id="UP000033038"/>
    </source>
</evidence>
<gene>
    <name evidence="1" type="ORF">MSBRW_0939</name>
</gene>
<sequence>MLFDRKISKKVKNKKLTGNKKIKNNRILYKSCYQGLIIAITLKTTIAIKLKNKGIIAILKELLRYLFHVSDAEKTSFRERRAISPTTIAAPY</sequence>
<dbReference type="Proteomes" id="UP000033038">
    <property type="component" value="Chromosome"/>
</dbReference>